<accession>A0A9N9LAC2</accession>
<dbReference type="Proteomes" id="UP000696280">
    <property type="component" value="Unassembled WGS sequence"/>
</dbReference>
<reference evidence="2" key="1">
    <citation type="submission" date="2021-07" db="EMBL/GenBank/DDBJ databases">
        <authorList>
            <person name="Durling M."/>
        </authorList>
    </citation>
    <scope>NUCLEOTIDE SEQUENCE</scope>
</reference>
<feature type="domain" description="Heterokaryon incompatibility" evidence="1">
    <location>
        <begin position="22"/>
        <end position="115"/>
    </location>
</feature>
<name>A0A9N9LAC2_9HELO</name>
<keyword evidence="3" id="KW-1185">Reference proteome</keyword>
<dbReference type="InterPro" id="IPR010730">
    <property type="entry name" value="HET"/>
</dbReference>
<feature type="domain" description="Heterokaryon incompatibility" evidence="1">
    <location>
        <begin position="282"/>
        <end position="368"/>
    </location>
</feature>
<dbReference type="PANTHER" id="PTHR10622">
    <property type="entry name" value="HET DOMAIN-CONTAINING PROTEIN"/>
    <property type="match status" value="1"/>
</dbReference>
<feature type="non-terminal residue" evidence="2">
    <location>
        <position position="794"/>
    </location>
</feature>
<organism evidence="2 3">
    <name type="scientific">Hymenoscyphus fraxineus</name>
    <dbReference type="NCBI Taxonomy" id="746836"/>
    <lineage>
        <taxon>Eukaryota</taxon>
        <taxon>Fungi</taxon>
        <taxon>Dikarya</taxon>
        <taxon>Ascomycota</taxon>
        <taxon>Pezizomycotina</taxon>
        <taxon>Leotiomycetes</taxon>
        <taxon>Helotiales</taxon>
        <taxon>Helotiaceae</taxon>
        <taxon>Hymenoscyphus</taxon>
    </lineage>
</organism>
<protein>
    <recommendedName>
        <fullName evidence="1">Heterokaryon incompatibility domain-containing protein</fullName>
    </recommendedName>
</protein>
<dbReference type="AlphaFoldDB" id="A0A9N9LAC2"/>
<dbReference type="Pfam" id="PF06985">
    <property type="entry name" value="HET"/>
    <property type="match status" value="2"/>
</dbReference>
<gene>
    <name evidence="2" type="ORF">HYFRA_00013876</name>
</gene>
<evidence type="ECO:0000313" key="3">
    <source>
        <dbReference type="Proteomes" id="UP000696280"/>
    </source>
</evidence>
<proteinExistence type="predicted"/>
<sequence length="794" mass="90306">MRLLNTSSFRVCDFSDTIVPPYAILSHMWGLDELSLLDVCILDVSPLESQDTSCYGMERFAKITNCCRQAQLDEIQWVWIDTCCVDRSNREEMNKACNLAYKWLEEAVVCYAYLSDVPGSVTGSFPDGNTSIRNSRYFTRKWTLQDLVAPRVVKFFAKNWCILGTRSSLNHLISEVTGISSAVLLGERNPKQCHVSERMAWASNRKTTKVEDEAYSMMGLFDINMPILYGEGSRAFRRLQDEIRKTHYPSILDTARTGMRLLDTRSEPLQIRSFFGSDSPEYAILSHTWGSADDEVSFSDVCQGKAEGKRLYSKVRKSCDLAASHGFEFIWIDTCCIDKSSSAELQEAICSMYRWYKNARICYVYLEDFLAPTSSSEQPSLWNSRWFTRGWTLQELIAPTFVEFYDRNWIEIGTKLSLCEHISDITDISPAVLRGSDPTKRSVAERMSWAASRSTTRVEDAAYSLLGLFDVFIPMLYGEGSRAFRRLQEELMLKYTEDYTIFAWKASFMSGKYRGLLAHSPDEFLGGKYIASGDYKEEQQPETSPSLTSRGILIELPLLDCPNNECLAWVGTQTSATNESISFLCILLQSVPSKMNTFVRISPGDLIQYPRTHSELFNKRRIYVLPSGAASDDEIYEGDKTRSGMILVSLPQSCKLLPLVHSHHVVWKQESGELLYFYNTKSCLLATLVLRKGDNQVHVMLGFRDHLPWCSIIIRKDLEISESEYENLLGIFQEIFDKTSWLSNQSDRASKTLDNSLTKSQYPKPVTRASQSDLSTVTATFRVSVPTTTNPNVF</sequence>
<dbReference type="PANTHER" id="PTHR10622:SF12">
    <property type="entry name" value="HET DOMAIN-CONTAINING PROTEIN"/>
    <property type="match status" value="1"/>
</dbReference>
<dbReference type="EMBL" id="CAJVRL010000109">
    <property type="protein sequence ID" value="CAG8961426.1"/>
    <property type="molecule type" value="Genomic_DNA"/>
</dbReference>
<comment type="caution">
    <text evidence="2">The sequence shown here is derived from an EMBL/GenBank/DDBJ whole genome shotgun (WGS) entry which is preliminary data.</text>
</comment>
<evidence type="ECO:0000313" key="2">
    <source>
        <dbReference type="EMBL" id="CAG8961426.1"/>
    </source>
</evidence>
<evidence type="ECO:0000259" key="1">
    <source>
        <dbReference type="Pfam" id="PF06985"/>
    </source>
</evidence>
<dbReference type="OrthoDB" id="674604at2759"/>